<dbReference type="EMBL" id="BDSA01000002">
    <property type="protein sequence ID" value="GBE60774.1"/>
    <property type="molecule type" value="Genomic_DNA"/>
</dbReference>
<evidence type="ECO:0000313" key="2">
    <source>
        <dbReference type="Proteomes" id="UP000236319"/>
    </source>
</evidence>
<dbReference type="GeneID" id="39874544"/>
<reference evidence="1 2" key="1">
    <citation type="journal article" date="2017" name="BMC Genomics">
        <title>Whole-genome assembly of Babesia ovata and comparative genomics between closely related pathogens.</title>
        <authorList>
            <person name="Yamagishi J."/>
            <person name="Asada M."/>
            <person name="Hakimi H."/>
            <person name="Tanaka T.Q."/>
            <person name="Sugimoto C."/>
            <person name="Kawazu S."/>
        </authorList>
    </citation>
    <scope>NUCLEOTIDE SEQUENCE [LARGE SCALE GENOMIC DNA]</scope>
    <source>
        <strain evidence="1 2">Miyake</strain>
    </source>
</reference>
<sequence length="244" mass="27594">MAVHFSLLEAPSNLKESLDWIVAVRRCSAIPMLEKATYTLLLHGTPVLPETASMKEGDMSTNVCSEDTKTNCQDIDAESKTITGSTHVADYDVLIKPTLWIENLVMKLYFMDVSAREVKRSDLYRCLAQVSTRIQLTLLNLTKESTYVESYDKTATWRNSCAGNPYKCAEVFVSLLIRVYNNLNLIKRECKRWLNLDSKLNGAGSRAVGDLFASMGYNVKDFIPRGTCRDILKYYETLNGPLMF</sequence>
<comment type="caution">
    <text evidence="1">The sequence shown here is derived from an EMBL/GenBank/DDBJ whole genome shotgun (WGS) entry which is preliminary data.</text>
</comment>
<proteinExistence type="predicted"/>
<organism evidence="1 2">
    <name type="scientific">Babesia ovata</name>
    <dbReference type="NCBI Taxonomy" id="189622"/>
    <lineage>
        <taxon>Eukaryota</taxon>
        <taxon>Sar</taxon>
        <taxon>Alveolata</taxon>
        <taxon>Apicomplexa</taxon>
        <taxon>Aconoidasida</taxon>
        <taxon>Piroplasmida</taxon>
        <taxon>Babesiidae</taxon>
        <taxon>Babesia</taxon>
    </lineage>
</organism>
<dbReference type="RefSeq" id="XP_028867017.1">
    <property type="nucleotide sequence ID" value="XM_029011184.1"/>
</dbReference>
<accession>A0A2H6KCS1</accession>
<keyword evidence="2" id="KW-1185">Reference proteome</keyword>
<dbReference type="AlphaFoldDB" id="A0A2H6KCS1"/>
<dbReference type="OrthoDB" id="365683at2759"/>
<evidence type="ECO:0000313" key="1">
    <source>
        <dbReference type="EMBL" id="GBE60774.1"/>
    </source>
</evidence>
<protein>
    <submittedName>
        <fullName evidence="1">Uncharacterized protein</fullName>
    </submittedName>
</protein>
<name>A0A2H6KCS1_9APIC</name>
<dbReference type="VEuPathDB" id="PiroplasmaDB:BOVATA_022670"/>
<dbReference type="Proteomes" id="UP000236319">
    <property type="component" value="Unassembled WGS sequence"/>
</dbReference>
<gene>
    <name evidence="1" type="ORF">BOVATA_022670</name>
</gene>